<sequence>MMVDDIKAMLDDFQKRMDGKFQRVLDDIHKNCDLLQQSVDLEFRELQERLDAIDTEFNSDSAIFHEKIQESSANSFSPPPPSMYAPQTIQDEQEHNWINDFDAAADSQLVTKQSEQEQLVNEQIILEVEGHVSCSEHALKESQEDLPSLLLNGQIVHLDMPLVPNGMEFVIPKPMHLQWIDPKQPLYLYIKSPGATCDDGKTDIMECKCFAISNAFTKTLGEFRQFLISMIIFVFDPGGGLERVEKKIRQLRLTSTFSKLTPSQLIDNESFCRVCSTILWLNSQIIFVFRPDRLN</sequence>
<protein>
    <submittedName>
        <fullName evidence="1">Uncharacterized protein</fullName>
    </submittedName>
</protein>
<accession>A0ABR2MY53</accession>
<dbReference type="PANTHER" id="PTHR10381:SF6">
    <property type="entry name" value="ATP-DEPENDENT CLP PROTEASE PROTEOLYTIC SUBUNIT-RELATED PROTEIN 3, CHLOROPLASTIC"/>
    <property type="match status" value="1"/>
</dbReference>
<dbReference type="SUPFAM" id="SSF52096">
    <property type="entry name" value="ClpP/crotonase"/>
    <property type="match status" value="1"/>
</dbReference>
<reference evidence="1 2" key="1">
    <citation type="journal article" date="2022" name="Nat. Plants">
        <title>Genomes of leafy and leafless Platanthera orchids illuminate the evolution of mycoheterotrophy.</title>
        <authorList>
            <person name="Li M.H."/>
            <person name="Liu K.W."/>
            <person name="Li Z."/>
            <person name="Lu H.C."/>
            <person name="Ye Q.L."/>
            <person name="Zhang D."/>
            <person name="Wang J.Y."/>
            <person name="Li Y.F."/>
            <person name="Zhong Z.M."/>
            <person name="Liu X."/>
            <person name="Yu X."/>
            <person name="Liu D.K."/>
            <person name="Tu X.D."/>
            <person name="Liu B."/>
            <person name="Hao Y."/>
            <person name="Liao X.Y."/>
            <person name="Jiang Y.T."/>
            <person name="Sun W.H."/>
            <person name="Chen J."/>
            <person name="Chen Y.Q."/>
            <person name="Ai Y."/>
            <person name="Zhai J.W."/>
            <person name="Wu S.S."/>
            <person name="Zhou Z."/>
            <person name="Hsiao Y.Y."/>
            <person name="Wu W.L."/>
            <person name="Chen Y.Y."/>
            <person name="Lin Y.F."/>
            <person name="Hsu J.L."/>
            <person name="Li C.Y."/>
            <person name="Wang Z.W."/>
            <person name="Zhao X."/>
            <person name="Zhong W.Y."/>
            <person name="Ma X.K."/>
            <person name="Ma L."/>
            <person name="Huang J."/>
            <person name="Chen G.Z."/>
            <person name="Huang M.Z."/>
            <person name="Huang L."/>
            <person name="Peng D.H."/>
            <person name="Luo Y.B."/>
            <person name="Zou S.Q."/>
            <person name="Chen S.P."/>
            <person name="Lan S."/>
            <person name="Tsai W.C."/>
            <person name="Van de Peer Y."/>
            <person name="Liu Z.J."/>
        </authorList>
    </citation>
    <scope>NUCLEOTIDE SEQUENCE [LARGE SCALE GENOMIC DNA]</scope>
    <source>
        <strain evidence="1">Lor288</strain>
    </source>
</reference>
<evidence type="ECO:0000313" key="1">
    <source>
        <dbReference type="EMBL" id="KAK8969135.1"/>
    </source>
</evidence>
<organism evidence="1 2">
    <name type="scientific">Platanthera guangdongensis</name>
    <dbReference type="NCBI Taxonomy" id="2320717"/>
    <lineage>
        <taxon>Eukaryota</taxon>
        <taxon>Viridiplantae</taxon>
        <taxon>Streptophyta</taxon>
        <taxon>Embryophyta</taxon>
        <taxon>Tracheophyta</taxon>
        <taxon>Spermatophyta</taxon>
        <taxon>Magnoliopsida</taxon>
        <taxon>Liliopsida</taxon>
        <taxon>Asparagales</taxon>
        <taxon>Orchidaceae</taxon>
        <taxon>Orchidoideae</taxon>
        <taxon>Orchideae</taxon>
        <taxon>Orchidinae</taxon>
        <taxon>Platanthera</taxon>
    </lineage>
</organism>
<dbReference type="InterPro" id="IPR029045">
    <property type="entry name" value="ClpP/crotonase-like_dom_sf"/>
</dbReference>
<dbReference type="InterPro" id="IPR023562">
    <property type="entry name" value="ClpP/TepA"/>
</dbReference>
<name>A0ABR2MY53_9ASPA</name>
<comment type="caution">
    <text evidence="1">The sequence shown here is derived from an EMBL/GenBank/DDBJ whole genome shotgun (WGS) entry which is preliminary data.</text>
</comment>
<dbReference type="PANTHER" id="PTHR10381">
    <property type="entry name" value="ATP-DEPENDENT CLP PROTEASE PROTEOLYTIC SUBUNIT"/>
    <property type="match status" value="1"/>
</dbReference>
<dbReference type="EMBL" id="JBBWWR010000003">
    <property type="protein sequence ID" value="KAK8969135.1"/>
    <property type="molecule type" value="Genomic_DNA"/>
</dbReference>
<gene>
    <name evidence="1" type="ORF">KSP40_PGU011421</name>
</gene>
<dbReference type="Proteomes" id="UP001412067">
    <property type="component" value="Unassembled WGS sequence"/>
</dbReference>
<evidence type="ECO:0000313" key="2">
    <source>
        <dbReference type="Proteomes" id="UP001412067"/>
    </source>
</evidence>
<proteinExistence type="predicted"/>
<dbReference type="Gene3D" id="3.90.226.10">
    <property type="entry name" value="2-enoyl-CoA Hydratase, Chain A, domain 1"/>
    <property type="match status" value="1"/>
</dbReference>
<keyword evidence="2" id="KW-1185">Reference proteome</keyword>